<evidence type="ECO:0000313" key="3">
    <source>
        <dbReference type="Proteomes" id="UP000298493"/>
    </source>
</evidence>
<dbReference type="Pfam" id="PF01966">
    <property type="entry name" value="HD"/>
    <property type="match status" value="1"/>
</dbReference>
<comment type="caution">
    <text evidence="2">The sequence shown here is derived from an EMBL/GenBank/DDBJ whole genome shotgun (WGS) entry which is preliminary data.</text>
</comment>
<dbReference type="Gene3D" id="1.10.3210.10">
    <property type="entry name" value="Hypothetical protein af1432"/>
    <property type="match status" value="1"/>
</dbReference>
<feature type="domain" description="HD" evidence="1">
    <location>
        <begin position="63"/>
        <end position="178"/>
    </location>
</feature>
<reference evidence="2 3" key="1">
    <citation type="submission" date="2019-04" db="EMBL/GenBank/DDBJ databases">
        <title>High contiguity whole genome sequence and gene annotation resource for two Venturia nashicola isolates.</title>
        <authorList>
            <person name="Prokchorchik M."/>
            <person name="Won K."/>
            <person name="Lee Y."/>
            <person name="Choi E.D."/>
            <person name="Segonzac C."/>
            <person name="Sohn K.H."/>
        </authorList>
    </citation>
    <scope>NUCLEOTIDE SEQUENCE [LARGE SCALE GENOMIC DNA]</scope>
    <source>
        <strain evidence="2 3">PRI2</strain>
    </source>
</reference>
<protein>
    <submittedName>
        <fullName evidence="2">Cyanamide hydratase family HD domain-containing protein</fullName>
    </submittedName>
</protein>
<dbReference type="AlphaFoldDB" id="A0A4Z1PPZ7"/>
<name>A0A4Z1PPZ7_9PEZI</name>
<evidence type="ECO:0000259" key="1">
    <source>
        <dbReference type="PROSITE" id="PS51831"/>
    </source>
</evidence>
<dbReference type="PANTHER" id="PTHR35569:SF1">
    <property type="entry name" value="CYANAMIDE HYDRATASE DDI2-RELATED"/>
    <property type="match status" value="1"/>
</dbReference>
<dbReference type="SUPFAM" id="SSF109604">
    <property type="entry name" value="HD-domain/PDEase-like"/>
    <property type="match status" value="1"/>
</dbReference>
<sequence length="242" mass="26762">MSISAPATSPYGWSPVPRSLDKFVEKTSSEDSQPFVIETISHPDDPIATQTLKYVTEKLPPQTLNHSLRVFAFGYAILNQHFPHFLNEEEFPEFVKTFYLTCLLHDIGTAAENLGATKMSFDFYGAIVAIDFLREIGAEKDLREAVGEAILRHQDLGGTGEITAVGGLVQVGTVLDNAGLHADLVHRETIEGVTKAWPRGKWSGCFAATIREEVGAKPWCHSTHIEGFAEMVEGNEVMKEWD</sequence>
<accession>A0A4Z1PPZ7</accession>
<proteinExistence type="predicted"/>
<organism evidence="2 3">
    <name type="scientific">Venturia nashicola</name>
    <dbReference type="NCBI Taxonomy" id="86259"/>
    <lineage>
        <taxon>Eukaryota</taxon>
        <taxon>Fungi</taxon>
        <taxon>Dikarya</taxon>
        <taxon>Ascomycota</taxon>
        <taxon>Pezizomycotina</taxon>
        <taxon>Dothideomycetes</taxon>
        <taxon>Pleosporomycetidae</taxon>
        <taxon>Venturiales</taxon>
        <taxon>Venturiaceae</taxon>
        <taxon>Venturia</taxon>
    </lineage>
</organism>
<dbReference type="InterPro" id="IPR017771">
    <property type="entry name" value="Cyanamide_hydratase_HD"/>
</dbReference>
<keyword evidence="3" id="KW-1185">Reference proteome</keyword>
<dbReference type="NCBIfam" id="TIGR03401">
    <property type="entry name" value="cyanamide_fam"/>
    <property type="match status" value="1"/>
</dbReference>
<dbReference type="InterPro" id="IPR006674">
    <property type="entry name" value="HD_domain"/>
</dbReference>
<dbReference type="Proteomes" id="UP000298493">
    <property type="component" value="Unassembled WGS sequence"/>
</dbReference>
<evidence type="ECO:0000313" key="2">
    <source>
        <dbReference type="EMBL" id="TID26000.1"/>
    </source>
</evidence>
<dbReference type="PANTHER" id="PTHR35569">
    <property type="entry name" value="CYANAMIDE HYDRATASE DDI2-RELATED"/>
    <property type="match status" value="1"/>
</dbReference>
<dbReference type="PROSITE" id="PS51831">
    <property type="entry name" value="HD"/>
    <property type="match status" value="1"/>
</dbReference>
<dbReference type="EMBL" id="SNSC02000003">
    <property type="protein sequence ID" value="TID26000.1"/>
    <property type="molecule type" value="Genomic_DNA"/>
</dbReference>
<gene>
    <name evidence="2" type="ORF">E6O75_ATG03863</name>
</gene>